<comment type="caution">
    <text evidence="6">The sequence shown here is derived from an EMBL/GenBank/DDBJ whole genome shotgun (WGS) entry which is preliminary data.</text>
</comment>
<evidence type="ECO:0000313" key="6">
    <source>
        <dbReference type="EMBL" id="KDR44280.1"/>
    </source>
</evidence>
<dbReference type="Pfam" id="PF00126">
    <property type="entry name" value="HTH_1"/>
    <property type="match status" value="1"/>
</dbReference>
<evidence type="ECO:0000256" key="4">
    <source>
        <dbReference type="ARBA" id="ARBA00023163"/>
    </source>
</evidence>
<dbReference type="PRINTS" id="PR00039">
    <property type="entry name" value="HTHLYSR"/>
</dbReference>
<dbReference type="Proteomes" id="UP000027466">
    <property type="component" value="Unassembled WGS sequence"/>
</dbReference>
<keyword evidence="3" id="KW-0238">DNA-binding</keyword>
<dbReference type="EMBL" id="JFHC01000003">
    <property type="protein sequence ID" value="KDR44280.1"/>
    <property type="molecule type" value="Genomic_DNA"/>
</dbReference>
<feature type="domain" description="HTH lysR-type" evidence="5">
    <location>
        <begin position="6"/>
        <end position="63"/>
    </location>
</feature>
<protein>
    <submittedName>
        <fullName evidence="6">LysR family transcriptional regulator</fullName>
    </submittedName>
</protein>
<dbReference type="Pfam" id="PF03466">
    <property type="entry name" value="LysR_substrate"/>
    <property type="match status" value="1"/>
</dbReference>
<dbReference type="PROSITE" id="PS50931">
    <property type="entry name" value="HTH_LYSR"/>
    <property type="match status" value="1"/>
</dbReference>
<reference evidence="6 7" key="1">
    <citation type="submission" date="2014-03" db="EMBL/GenBank/DDBJ databases">
        <title>Draft Genome Sequences of Four Burkholderia Strains.</title>
        <authorList>
            <person name="Liu X.Y."/>
            <person name="Li C.X."/>
            <person name="Xu J.H."/>
        </authorList>
    </citation>
    <scope>NUCLEOTIDE SEQUENCE [LARGE SCALE GENOMIC DNA]</scope>
    <source>
        <strain evidence="6 7">DSM 50014</strain>
    </source>
</reference>
<evidence type="ECO:0000256" key="1">
    <source>
        <dbReference type="ARBA" id="ARBA00009437"/>
    </source>
</evidence>
<dbReference type="PANTHER" id="PTHR30579">
    <property type="entry name" value="TRANSCRIPTIONAL REGULATOR"/>
    <property type="match status" value="1"/>
</dbReference>
<keyword evidence="4" id="KW-0804">Transcription</keyword>
<dbReference type="STRING" id="60547.GCA_000751215_04405"/>
<accession>A0A069PUQ8</accession>
<dbReference type="InterPro" id="IPR036390">
    <property type="entry name" value="WH_DNA-bd_sf"/>
</dbReference>
<sequence length="300" mass="32657">MSASDLDLDLLRAFVAVAETGSFTAAADVIGRSQSAVSQKILRLEDTLQLRVFERTSRSLTLTADGERLLSSGRRLLSQYEAFMHELRDPPQVTTLRLGISENLVHTQLPQLLSRFSHAYPDVQLELMTGSSEELLDSHEAGLLDIVIAKRKKAGSAQRGRVIWREPLVWIAASNYRNDSRRPARLVMMRPPCGYREVMTEALDSIRREWVTACTASNLIGVQAAVAGGLGVTVLGKSFVQNSMKILPASEQWPALPATEVAVIAEAAAMQHAVQPLVSLLSDALMASASPTLDDIAQGL</sequence>
<evidence type="ECO:0000256" key="2">
    <source>
        <dbReference type="ARBA" id="ARBA00023015"/>
    </source>
</evidence>
<gene>
    <name evidence="6" type="ORF">BG61_19670</name>
</gene>
<dbReference type="RefSeq" id="WP_035935263.1">
    <property type="nucleotide sequence ID" value="NZ_CADFFX010000002.1"/>
</dbReference>
<name>A0A069PUQ8_9BURK</name>
<dbReference type="InterPro" id="IPR000847">
    <property type="entry name" value="LysR_HTH_N"/>
</dbReference>
<dbReference type="Gene3D" id="3.40.190.10">
    <property type="entry name" value="Periplasmic binding protein-like II"/>
    <property type="match status" value="2"/>
</dbReference>
<evidence type="ECO:0000313" key="7">
    <source>
        <dbReference type="Proteomes" id="UP000027466"/>
    </source>
</evidence>
<proteinExistence type="inferred from homology"/>
<dbReference type="Gene3D" id="1.10.10.10">
    <property type="entry name" value="Winged helix-like DNA-binding domain superfamily/Winged helix DNA-binding domain"/>
    <property type="match status" value="1"/>
</dbReference>
<dbReference type="InterPro" id="IPR050176">
    <property type="entry name" value="LTTR"/>
</dbReference>
<dbReference type="FunFam" id="1.10.10.10:FF:000001">
    <property type="entry name" value="LysR family transcriptional regulator"/>
    <property type="match status" value="1"/>
</dbReference>
<comment type="similarity">
    <text evidence="1">Belongs to the LysR transcriptional regulatory family.</text>
</comment>
<dbReference type="GO" id="GO:0003677">
    <property type="term" value="F:DNA binding"/>
    <property type="evidence" value="ECO:0007669"/>
    <property type="project" value="UniProtKB-KW"/>
</dbReference>
<dbReference type="SUPFAM" id="SSF46785">
    <property type="entry name" value="Winged helix' DNA-binding domain"/>
    <property type="match status" value="1"/>
</dbReference>
<evidence type="ECO:0000259" key="5">
    <source>
        <dbReference type="PROSITE" id="PS50931"/>
    </source>
</evidence>
<evidence type="ECO:0000256" key="3">
    <source>
        <dbReference type="ARBA" id="ARBA00023125"/>
    </source>
</evidence>
<keyword evidence="2" id="KW-0805">Transcription regulation</keyword>
<dbReference type="GO" id="GO:0003700">
    <property type="term" value="F:DNA-binding transcription factor activity"/>
    <property type="evidence" value="ECO:0007669"/>
    <property type="project" value="InterPro"/>
</dbReference>
<dbReference type="InterPro" id="IPR005119">
    <property type="entry name" value="LysR_subst-bd"/>
</dbReference>
<dbReference type="SUPFAM" id="SSF53850">
    <property type="entry name" value="Periplasmic binding protein-like II"/>
    <property type="match status" value="1"/>
</dbReference>
<dbReference type="AlphaFoldDB" id="A0A069PUQ8"/>
<dbReference type="PANTHER" id="PTHR30579:SF7">
    <property type="entry name" value="HTH-TYPE TRANSCRIPTIONAL REGULATOR LRHA-RELATED"/>
    <property type="match status" value="1"/>
</dbReference>
<keyword evidence="7" id="KW-1185">Reference proteome</keyword>
<dbReference type="InterPro" id="IPR036388">
    <property type="entry name" value="WH-like_DNA-bd_sf"/>
</dbReference>
<organism evidence="6 7">
    <name type="scientific">Caballeronia glathei</name>
    <dbReference type="NCBI Taxonomy" id="60547"/>
    <lineage>
        <taxon>Bacteria</taxon>
        <taxon>Pseudomonadati</taxon>
        <taxon>Pseudomonadota</taxon>
        <taxon>Betaproteobacteria</taxon>
        <taxon>Burkholderiales</taxon>
        <taxon>Burkholderiaceae</taxon>
        <taxon>Caballeronia</taxon>
    </lineage>
</organism>